<dbReference type="EMBL" id="VSRR010009336">
    <property type="protein sequence ID" value="MPC50195.1"/>
    <property type="molecule type" value="Genomic_DNA"/>
</dbReference>
<comment type="caution">
    <text evidence="1">The sequence shown here is derived from an EMBL/GenBank/DDBJ whole genome shotgun (WGS) entry which is preliminary data.</text>
</comment>
<gene>
    <name evidence="1" type="ORF">E2C01_044018</name>
</gene>
<sequence length="63" mass="7127">MDEAVNEGKRRQKLSKRNLQVPPVSVAVDESTATDVITDEAAQHILKTYSSCERSGRKTRYVY</sequence>
<evidence type="ECO:0000313" key="1">
    <source>
        <dbReference type="EMBL" id="MPC50195.1"/>
    </source>
</evidence>
<organism evidence="1 2">
    <name type="scientific">Portunus trituberculatus</name>
    <name type="common">Swimming crab</name>
    <name type="synonym">Neptunus trituberculatus</name>
    <dbReference type="NCBI Taxonomy" id="210409"/>
    <lineage>
        <taxon>Eukaryota</taxon>
        <taxon>Metazoa</taxon>
        <taxon>Ecdysozoa</taxon>
        <taxon>Arthropoda</taxon>
        <taxon>Crustacea</taxon>
        <taxon>Multicrustacea</taxon>
        <taxon>Malacostraca</taxon>
        <taxon>Eumalacostraca</taxon>
        <taxon>Eucarida</taxon>
        <taxon>Decapoda</taxon>
        <taxon>Pleocyemata</taxon>
        <taxon>Brachyura</taxon>
        <taxon>Eubrachyura</taxon>
        <taxon>Portunoidea</taxon>
        <taxon>Portunidae</taxon>
        <taxon>Portuninae</taxon>
        <taxon>Portunus</taxon>
    </lineage>
</organism>
<evidence type="ECO:0000313" key="2">
    <source>
        <dbReference type="Proteomes" id="UP000324222"/>
    </source>
</evidence>
<dbReference type="Proteomes" id="UP000324222">
    <property type="component" value="Unassembled WGS sequence"/>
</dbReference>
<keyword evidence="2" id="KW-1185">Reference proteome</keyword>
<name>A0A5B7FXY6_PORTR</name>
<dbReference type="AlphaFoldDB" id="A0A5B7FXY6"/>
<proteinExistence type="predicted"/>
<reference evidence="1 2" key="1">
    <citation type="submission" date="2019-05" db="EMBL/GenBank/DDBJ databases">
        <title>Another draft genome of Portunus trituberculatus and its Hox gene families provides insights of decapod evolution.</title>
        <authorList>
            <person name="Jeong J.-H."/>
            <person name="Song I."/>
            <person name="Kim S."/>
            <person name="Choi T."/>
            <person name="Kim D."/>
            <person name="Ryu S."/>
            <person name="Kim W."/>
        </authorList>
    </citation>
    <scope>NUCLEOTIDE SEQUENCE [LARGE SCALE GENOMIC DNA]</scope>
    <source>
        <tissue evidence="1">Muscle</tissue>
    </source>
</reference>
<accession>A0A5B7FXY6</accession>
<protein>
    <submittedName>
        <fullName evidence="1">Uncharacterized protein</fullName>
    </submittedName>
</protein>